<comment type="similarity">
    <text evidence="2">Belongs to the nematode receptor-like protein sre family.</text>
</comment>
<dbReference type="PANTHER" id="PTHR23128:SF132">
    <property type="entry name" value="SERPENTINE RECEPTOR, CLASS E (EPSILON)-RELATED"/>
    <property type="match status" value="1"/>
</dbReference>
<dbReference type="EMBL" id="HE600928">
    <property type="protein sequence ID" value="CAP37882.3"/>
    <property type="molecule type" value="Genomic_DNA"/>
</dbReference>
<reference evidence="7 8" key="2">
    <citation type="journal article" date="2011" name="PLoS Genet.">
        <title>Caenorhabditis briggsae recombinant inbred line genotypes reveal inter-strain incompatibility and the evolution of recombination.</title>
        <authorList>
            <person name="Ross J.A."/>
            <person name="Koboldt D.C."/>
            <person name="Staisch J.E."/>
            <person name="Chamberlin H.M."/>
            <person name="Gupta B.P."/>
            <person name="Miller R.D."/>
            <person name="Baird S.E."/>
            <person name="Haag E.S."/>
        </authorList>
    </citation>
    <scope>NUCLEOTIDE SEQUENCE [LARGE SCALE GENOMIC DNA]</scope>
    <source>
        <strain evidence="7 8">AF16</strain>
    </source>
</reference>
<dbReference type="Proteomes" id="UP000008549">
    <property type="component" value="Unassembled WGS sequence"/>
</dbReference>
<dbReference type="OMA" id="WLPIYIM"/>
<dbReference type="WormBase" id="CBG20956">
    <property type="protein sequence ID" value="CBP49198"/>
    <property type="gene ID" value="WBGene00039853"/>
    <property type="gene designation" value="Cbr-sre-38"/>
</dbReference>
<dbReference type="GeneID" id="8573748"/>
<evidence type="ECO:0000313" key="7">
    <source>
        <dbReference type="EMBL" id="CAP37882.3"/>
    </source>
</evidence>
<evidence type="ECO:0000313" key="9">
    <source>
        <dbReference type="WormBase" id="CBG20956"/>
    </source>
</evidence>
<dbReference type="PANTHER" id="PTHR23128">
    <property type="entry name" value="SERPENTINE RECEPTOR, CLASS E (EPSILON)-RELATED"/>
    <property type="match status" value="1"/>
</dbReference>
<dbReference type="GO" id="GO:0007606">
    <property type="term" value="P:sensory perception of chemical stimulus"/>
    <property type="evidence" value="ECO:0007669"/>
    <property type="project" value="InterPro"/>
</dbReference>
<evidence type="ECO:0000256" key="1">
    <source>
        <dbReference type="ARBA" id="ARBA00004141"/>
    </source>
</evidence>
<keyword evidence="3 6" id="KW-0812">Transmembrane</keyword>
<evidence type="ECO:0000256" key="5">
    <source>
        <dbReference type="ARBA" id="ARBA00023136"/>
    </source>
</evidence>
<dbReference type="AlphaFoldDB" id="A8XZ15"/>
<keyword evidence="4 6" id="KW-1133">Transmembrane helix</keyword>
<feature type="transmembrane region" description="Helical" evidence="6">
    <location>
        <begin position="28"/>
        <end position="54"/>
    </location>
</feature>
<dbReference type="GO" id="GO:0016020">
    <property type="term" value="C:membrane"/>
    <property type="evidence" value="ECO:0007669"/>
    <property type="project" value="UniProtKB-SubCell"/>
</dbReference>
<dbReference type="KEGG" id="cbr:CBG_20956"/>
<dbReference type="eggNOG" id="ENOG502TKFK">
    <property type="taxonomic scope" value="Eukaryota"/>
</dbReference>
<feature type="transmembrane region" description="Helical" evidence="6">
    <location>
        <begin position="66"/>
        <end position="89"/>
    </location>
</feature>
<dbReference type="RefSeq" id="XP_002631749.1">
    <property type="nucleotide sequence ID" value="XM_002631703.1"/>
</dbReference>
<accession>A8XZ15</accession>
<dbReference type="Pfam" id="PF03125">
    <property type="entry name" value="Sre"/>
    <property type="match status" value="1"/>
</dbReference>
<evidence type="ECO:0000256" key="2">
    <source>
        <dbReference type="ARBA" id="ARBA00006803"/>
    </source>
</evidence>
<gene>
    <name evidence="9" type="primary">sre-38</name>
    <name evidence="7" type="synonym">Cbr-sre-38</name>
    <name evidence="9" type="ORF">CBG20956</name>
    <name evidence="7" type="ORF">CBG_20956</name>
</gene>
<dbReference type="CTD" id="8573748"/>
<feature type="transmembrane region" description="Helical" evidence="6">
    <location>
        <begin position="254"/>
        <end position="280"/>
    </location>
</feature>
<feature type="transmembrane region" description="Helical" evidence="6">
    <location>
        <begin position="194"/>
        <end position="215"/>
    </location>
</feature>
<feature type="transmembrane region" description="Helical" evidence="6">
    <location>
        <begin position="121"/>
        <end position="146"/>
    </location>
</feature>
<organism evidence="7 8">
    <name type="scientific">Caenorhabditis briggsae</name>
    <dbReference type="NCBI Taxonomy" id="6238"/>
    <lineage>
        <taxon>Eukaryota</taxon>
        <taxon>Metazoa</taxon>
        <taxon>Ecdysozoa</taxon>
        <taxon>Nematoda</taxon>
        <taxon>Chromadorea</taxon>
        <taxon>Rhabditida</taxon>
        <taxon>Rhabditina</taxon>
        <taxon>Rhabditomorpha</taxon>
        <taxon>Rhabditoidea</taxon>
        <taxon>Rhabditidae</taxon>
        <taxon>Peloderinae</taxon>
        <taxon>Caenorhabditis</taxon>
    </lineage>
</organism>
<evidence type="ECO:0000256" key="6">
    <source>
        <dbReference type="SAM" id="Phobius"/>
    </source>
</evidence>
<evidence type="ECO:0000256" key="3">
    <source>
        <dbReference type="ARBA" id="ARBA00022692"/>
    </source>
</evidence>
<keyword evidence="5 6" id="KW-0472">Membrane</keyword>
<protein>
    <submittedName>
        <fullName evidence="7">Protein CBR-SRE-38</fullName>
    </submittedName>
</protein>
<evidence type="ECO:0000313" key="8">
    <source>
        <dbReference type="Proteomes" id="UP000008549"/>
    </source>
</evidence>
<reference evidence="7 8" key="1">
    <citation type="journal article" date="2003" name="PLoS Biol.">
        <title>The genome sequence of Caenorhabditis briggsae: a platform for comparative genomics.</title>
        <authorList>
            <person name="Stein L.D."/>
            <person name="Bao Z."/>
            <person name="Blasiar D."/>
            <person name="Blumenthal T."/>
            <person name="Brent M.R."/>
            <person name="Chen N."/>
            <person name="Chinwalla A."/>
            <person name="Clarke L."/>
            <person name="Clee C."/>
            <person name="Coghlan A."/>
            <person name="Coulson A."/>
            <person name="D'Eustachio P."/>
            <person name="Fitch D.H."/>
            <person name="Fulton L.A."/>
            <person name="Fulton R.E."/>
            <person name="Griffiths-Jones S."/>
            <person name="Harris T.W."/>
            <person name="Hillier L.W."/>
            <person name="Kamath R."/>
            <person name="Kuwabara P.E."/>
            <person name="Mardis E.R."/>
            <person name="Marra M.A."/>
            <person name="Miner T.L."/>
            <person name="Minx P."/>
            <person name="Mullikin J.C."/>
            <person name="Plumb R.W."/>
            <person name="Rogers J."/>
            <person name="Schein J.E."/>
            <person name="Sohrmann M."/>
            <person name="Spieth J."/>
            <person name="Stajich J.E."/>
            <person name="Wei C."/>
            <person name="Willey D."/>
            <person name="Wilson R.K."/>
            <person name="Durbin R."/>
            <person name="Waterston R.H."/>
        </authorList>
    </citation>
    <scope>NUCLEOTIDE SEQUENCE [LARGE SCALE GENOMIC DNA]</scope>
    <source>
        <strain evidence="7 8">AF16</strain>
    </source>
</reference>
<keyword evidence="8" id="KW-1185">Reference proteome</keyword>
<comment type="subcellular location">
    <subcellularLocation>
        <location evidence="1">Membrane</location>
        <topology evidence="1">Multi-pass membrane protein</topology>
    </subcellularLocation>
</comment>
<dbReference type="HOGENOM" id="CLU_063305_1_0_1"/>
<dbReference type="FunCoup" id="A8XZ15">
    <property type="interactions" value="14"/>
</dbReference>
<feature type="transmembrane region" description="Helical" evidence="6">
    <location>
        <begin position="292"/>
        <end position="310"/>
    </location>
</feature>
<name>A8XZ15_CAEBR</name>
<feature type="non-terminal residue" evidence="7">
    <location>
        <position position="1"/>
    </location>
</feature>
<feature type="non-terminal residue" evidence="7">
    <location>
        <position position="363"/>
    </location>
</feature>
<feature type="transmembrane region" description="Helical" evidence="6">
    <location>
        <begin position="166"/>
        <end position="188"/>
    </location>
</feature>
<proteinExistence type="inferred from homology"/>
<dbReference type="InterPro" id="IPR004151">
    <property type="entry name" value="7TM_GPCR_serpentine_rcpt_Sre"/>
</dbReference>
<dbReference type="InParanoid" id="A8XZ15"/>
<evidence type="ECO:0000256" key="4">
    <source>
        <dbReference type="ARBA" id="ARBA00022989"/>
    </source>
</evidence>
<sequence>IIRLKSTNSTFWLPIYIMNDTSFQSGPYLVLLIAELILYIATGVVICSTVRIFLKIKLFHRNMNIMKMLFLCQWFEAILAKLIIIPYQIGYIKLTDSPQPFVSWWSDDNAEIIVIEKASPIVYPLIIASFLVWHYAYSMIFGILNLGIERIFASVMLKDYENTRRLWIPITLLCSTHIITGVFSYLVLINYTGFYIGTSPCFVNSGLTFLMYIIVLKVNKTRRKKLECPGCDYSLAQQFQIKENYRALKLAKNLLIVVLCAMSVPCALLILLVIGLIPSFKMILIHIMENSIYLNPIIICTVLMFSSTVWRDEYLKLIPGWKRFRKVGMFIVRPRPHVAPGTSTTPPDPDEGLVYFEQLKKSW</sequence>